<evidence type="ECO:0000313" key="2">
    <source>
        <dbReference type="EMBL" id="GAA5094044.1"/>
    </source>
</evidence>
<organism evidence="2 3">
    <name type="scientific">Chryseobacterium ginsengisoli</name>
    <dbReference type="NCBI Taxonomy" id="363853"/>
    <lineage>
        <taxon>Bacteria</taxon>
        <taxon>Pseudomonadati</taxon>
        <taxon>Bacteroidota</taxon>
        <taxon>Flavobacteriia</taxon>
        <taxon>Flavobacteriales</taxon>
        <taxon>Weeksellaceae</taxon>
        <taxon>Chryseobacterium group</taxon>
        <taxon>Chryseobacterium</taxon>
    </lineage>
</organism>
<proteinExistence type="predicted"/>
<comment type="caution">
    <text evidence="2">The sequence shown here is derived from an EMBL/GenBank/DDBJ whole genome shotgun (WGS) entry which is preliminary data.</text>
</comment>
<evidence type="ECO:0000256" key="1">
    <source>
        <dbReference type="SAM" id="MobiDB-lite"/>
    </source>
</evidence>
<name>A0ABP9MEZ7_9FLAO</name>
<protein>
    <submittedName>
        <fullName evidence="2">Uncharacterized protein</fullName>
    </submittedName>
</protein>
<gene>
    <name evidence="2" type="ORF">GCM10023210_25340</name>
</gene>
<sequence>MIKLSDYLNYLNNEIIQARKKADENAIEIAKEYAQHEYLKFFKVPRYSLPSVKMDIPIKITDIDSDADKNFPLNETKLIQDVNERILVVNKERQLNIKPISIRNIQTEDFKYLLNNVRGNSRLETGGLSKIETTTQTPDIKTPPTRAIAANPPIPTKSVDKPIEGTSTEEESQVLTEIYTNILNRYSLINSKLNNIYIDPNTNSAEDKDKLFINLHVEMEEEGIRIVSYQDKDGKTIEQITFE</sequence>
<dbReference type="RefSeq" id="WP_345204468.1">
    <property type="nucleotide sequence ID" value="NZ_BAABHX010000003.1"/>
</dbReference>
<accession>A0ABP9MEZ7</accession>
<dbReference type="Proteomes" id="UP001500353">
    <property type="component" value="Unassembled WGS sequence"/>
</dbReference>
<reference evidence="3" key="1">
    <citation type="journal article" date="2019" name="Int. J. Syst. Evol. Microbiol.">
        <title>The Global Catalogue of Microorganisms (GCM) 10K type strain sequencing project: providing services to taxonomists for standard genome sequencing and annotation.</title>
        <authorList>
            <consortium name="The Broad Institute Genomics Platform"/>
            <consortium name="The Broad Institute Genome Sequencing Center for Infectious Disease"/>
            <person name="Wu L."/>
            <person name="Ma J."/>
        </authorList>
    </citation>
    <scope>NUCLEOTIDE SEQUENCE [LARGE SCALE GENOMIC DNA]</scope>
    <source>
        <strain evidence="3">JCM 18019</strain>
    </source>
</reference>
<feature type="region of interest" description="Disordered" evidence="1">
    <location>
        <begin position="134"/>
        <end position="168"/>
    </location>
</feature>
<dbReference type="EMBL" id="BAABHX010000003">
    <property type="protein sequence ID" value="GAA5094044.1"/>
    <property type="molecule type" value="Genomic_DNA"/>
</dbReference>
<evidence type="ECO:0000313" key="3">
    <source>
        <dbReference type="Proteomes" id="UP001500353"/>
    </source>
</evidence>
<keyword evidence="3" id="KW-1185">Reference proteome</keyword>